<accession>A0A2T5UAP1</accession>
<dbReference type="Pfam" id="PF00534">
    <property type="entry name" value="Glycos_transf_1"/>
    <property type="match status" value="1"/>
</dbReference>
<evidence type="ECO:0000313" key="4">
    <source>
        <dbReference type="EMBL" id="PTW48570.1"/>
    </source>
</evidence>
<evidence type="ECO:0000259" key="3">
    <source>
        <dbReference type="Pfam" id="PF00534"/>
    </source>
</evidence>
<dbReference type="AlphaFoldDB" id="A0A2T5UAP1"/>
<dbReference type="GO" id="GO:0016757">
    <property type="term" value="F:glycosyltransferase activity"/>
    <property type="evidence" value="ECO:0007669"/>
    <property type="project" value="UniProtKB-KW"/>
</dbReference>
<dbReference type="GeneID" id="91004173"/>
<evidence type="ECO:0000313" key="5">
    <source>
        <dbReference type="Proteomes" id="UP000244013"/>
    </source>
</evidence>
<dbReference type="PANTHER" id="PTHR12526:SF510">
    <property type="entry name" value="D-INOSITOL 3-PHOSPHATE GLYCOSYLTRANSFERASE"/>
    <property type="match status" value="1"/>
</dbReference>
<keyword evidence="2 4" id="KW-0808">Transferase</keyword>
<dbReference type="InterPro" id="IPR001296">
    <property type="entry name" value="Glyco_trans_1"/>
</dbReference>
<comment type="caution">
    <text evidence="4">The sequence shown here is derived from an EMBL/GenBank/DDBJ whole genome shotgun (WGS) entry which is preliminary data.</text>
</comment>
<feature type="domain" description="Glycosyl transferase family 1" evidence="3">
    <location>
        <begin position="187"/>
        <end position="344"/>
    </location>
</feature>
<sequence length="389" mass="42585">MTRLLIVHYAGDYREADRLRRATGGETYYGHGYVLDQLAAWQAKHEAVGFLCSLAPSYWETLDSGVTVIGADTNPDQDPAPVLALIERFAPTHLIVFGPMLHLIRWGIEHDVRLGVIMADSFANPYYRWVRFRRLPKLLNDRRVTLVANHGANAARALVGIGLRADKVLAWDFPHDRTPEKQACKTRASGPPFTLLFVGSISAKKGVGDLVRAVALLKDRLDVRLDVAGLGATDKFAALATRLGVADRVRFLGLVPNGAIPAMMQDADAVIVPSRHNFPEGLPLTLFEGLASRTPVIASDHPMFDGHLEDGQSALVFAAGKPRALADAIARLMTDPALYARVSQGSAAAWHRMQNLVKWGEMIDRWVRDDAEDRAWLSAHTVAALDGPA</sequence>
<dbReference type="Gene3D" id="3.40.50.2000">
    <property type="entry name" value="Glycogen Phosphorylase B"/>
    <property type="match status" value="2"/>
</dbReference>
<name>A0A2T5UAP1_9SPHN</name>
<dbReference type="SUPFAM" id="SSF53756">
    <property type="entry name" value="UDP-Glycosyltransferase/glycogen phosphorylase"/>
    <property type="match status" value="1"/>
</dbReference>
<dbReference type="RefSeq" id="WP_107951799.1">
    <property type="nucleotide sequence ID" value="NZ_QAYE01000001.1"/>
</dbReference>
<evidence type="ECO:0000256" key="1">
    <source>
        <dbReference type="ARBA" id="ARBA00022676"/>
    </source>
</evidence>
<proteinExistence type="predicted"/>
<organism evidence="4 5">
    <name type="scientific">Sphingomonas faeni</name>
    <dbReference type="NCBI Taxonomy" id="185950"/>
    <lineage>
        <taxon>Bacteria</taxon>
        <taxon>Pseudomonadati</taxon>
        <taxon>Pseudomonadota</taxon>
        <taxon>Alphaproteobacteria</taxon>
        <taxon>Sphingomonadales</taxon>
        <taxon>Sphingomonadaceae</taxon>
        <taxon>Sphingomonas</taxon>
    </lineage>
</organism>
<evidence type="ECO:0000256" key="2">
    <source>
        <dbReference type="ARBA" id="ARBA00022679"/>
    </source>
</evidence>
<dbReference type="PANTHER" id="PTHR12526">
    <property type="entry name" value="GLYCOSYLTRANSFERASE"/>
    <property type="match status" value="1"/>
</dbReference>
<gene>
    <name evidence="4" type="ORF">C8J25_10167</name>
</gene>
<reference evidence="4 5" key="1">
    <citation type="submission" date="2018-04" db="EMBL/GenBank/DDBJ databases">
        <title>Genomic Encyclopedia of Type Strains, Phase III (KMG-III): the genomes of soil and plant-associated and newly described type strains.</title>
        <authorList>
            <person name="Whitman W."/>
        </authorList>
    </citation>
    <scope>NUCLEOTIDE SEQUENCE [LARGE SCALE GENOMIC DNA]</scope>
    <source>
        <strain evidence="4 5">MA-olki</strain>
    </source>
</reference>
<keyword evidence="1" id="KW-0328">Glycosyltransferase</keyword>
<protein>
    <submittedName>
        <fullName evidence="4">Glycosyltransferase involved in cell wall biosynthesis</fullName>
    </submittedName>
</protein>
<dbReference type="EMBL" id="QAYE01000001">
    <property type="protein sequence ID" value="PTW48570.1"/>
    <property type="molecule type" value="Genomic_DNA"/>
</dbReference>
<dbReference type="OrthoDB" id="9790710at2"/>
<dbReference type="CDD" id="cd03801">
    <property type="entry name" value="GT4_PimA-like"/>
    <property type="match status" value="1"/>
</dbReference>
<dbReference type="Proteomes" id="UP000244013">
    <property type="component" value="Unassembled WGS sequence"/>
</dbReference>